<gene>
    <name evidence="1" type="ORF">J2X12_003407</name>
</gene>
<evidence type="ECO:0000313" key="2">
    <source>
        <dbReference type="Proteomes" id="UP001262032"/>
    </source>
</evidence>
<protein>
    <recommendedName>
        <fullName evidence="3">UDP-N-acetylglucosamine diphosphorylase</fullName>
    </recommendedName>
</protein>
<dbReference type="GeneID" id="97423871"/>
<dbReference type="InterPro" id="IPR032344">
    <property type="entry name" value="DUF4862"/>
</dbReference>
<evidence type="ECO:0008006" key="3">
    <source>
        <dbReference type="Google" id="ProtNLM"/>
    </source>
</evidence>
<dbReference type="Pfam" id="PF16154">
    <property type="entry name" value="DUF4862"/>
    <property type="match status" value="1"/>
</dbReference>
<organism evidence="1 2">
    <name type="scientific">Pseudarthrobacter oxydans</name>
    <name type="common">Arthrobacter oxydans</name>
    <dbReference type="NCBI Taxonomy" id="1671"/>
    <lineage>
        <taxon>Bacteria</taxon>
        <taxon>Bacillati</taxon>
        <taxon>Actinomycetota</taxon>
        <taxon>Actinomycetes</taxon>
        <taxon>Micrococcales</taxon>
        <taxon>Micrococcaceae</taxon>
        <taxon>Pseudarthrobacter</taxon>
    </lineage>
</organism>
<reference evidence="1" key="1">
    <citation type="submission" date="2023-07" db="EMBL/GenBank/DDBJ databases">
        <title>Sorghum-associated microbial communities from plants grown in Nebraska, USA.</title>
        <authorList>
            <person name="Schachtman D."/>
        </authorList>
    </citation>
    <scope>NUCLEOTIDE SEQUENCE</scope>
    <source>
        <strain evidence="1">BE261</strain>
    </source>
</reference>
<comment type="caution">
    <text evidence="1">The sequence shown here is derived from an EMBL/GenBank/DDBJ whole genome shotgun (WGS) entry which is preliminary data.</text>
</comment>
<dbReference type="AlphaFoldDB" id="A0AAW8NCQ4"/>
<accession>A0AAW8NCQ4</accession>
<sequence length="299" mass="31945">MSLIVGAYPAQPEELQQNFYQALGSIPSIRGLELPYGPYGGSPWPAGAPEDWSAVVTAIPGTMKLVGQSSTFGLASRDSEGRRAALEFVSGLRDYASRLAGQGHRVEAVELHSAPSLYSSALLFEESLKEVLDWEWGSTRVLVEHCDALRWGSRPEKGFLPFDEEVNVVASLQAEGWGQVGIVVNWARSVIESGDTGTAVEHLLQAREAGVLAGVMFSGCSPEATEFGYPWIDAHLPAVEVDGAPPSSLLNRAEVQLCLAAAGPVAITGFKIGLPQQGLSVQDRAGRLQQMCDLVQARS</sequence>
<name>A0AAW8NCQ4_PSEOX</name>
<evidence type="ECO:0000313" key="1">
    <source>
        <dbReference type="EMBL" id="MDR7165358.1"/>
    </source>
</evidence>
<dbReference type="Proteomes" id="UP001262032">
    <property type="component" value="Unassembled WGS sequence"/>
</dbReference>
<dbReference type="EMBL" id="JAVDWN010000014">
    <property type="protein sequence ID" value="MDR7165358.1"/>
    <property type="molecule type" value="Genomic_DNA"/>
</dbReference>
<proteinExistence type="predicted"/>
<dbReference type="RefSeq" id="WP_310113661.1">
    <property type="nucleotide sequence ID" value="NZ_JAVDTN010000014.1"/>
</dbReference>